<comment type="cofactor">
    <cofactor evidence="13">
        <name>Mg(2+)</name>
        <dbReference type="ChEBI" id="CHEBI:18420"/>
    </cofactor>
    <text evidence="13">Binds 2 magnesium ions.</text>
</comment>
<keyword evidence="5" id="KW-0808">Transferase</keyword>
<dbReference type="Gene3D" id="3.30.70.270">
    <property type="match status" value="2"/>
</dbReference>
<dbReference type="SUPFAM" id="SSF100879">
    <property type="entry name" value="Lesion bypass DNA polymerase (Y-family), little finger domain"/>
    <property type="match status" value="1"/>
</dbReference>
<dbReference type="InterPro" id="IPR001357">
    <property type="entry name" value="BRCT_dom"/>
</dbReference>
<feature type="domain" description="UmuC" evidence="16">
    <location>
        <begin position="303"/>
        <end position="531"/>
    </location>
</feature>
<feature type="domain" description="BRCT" evidence="15">
    <location>
        <begin position="39"/>
        <end position="126"/>
    </location>
</feature>
<dbReference type="FunFam" id="3.40.50.10190:FF:000011">
    <property type="entry name" value="DNA repair protein REV1"/>
    <property type="match status" value="1"/>
</dbReference>
<dbReference type="RefSeq" id="XP_026689157.1">
    <property type="nucleotide sequence ID" value="XM_026833356.1"/>
</dbReference>
<keyword evidence="9 13" id="KW-0460">Magnesium</keyword>
<dbReference type="InterPro" id="IPR036775">
    <property type="entry name" value="DNA_pol_Y-fam_lit_finger_sf"/>
</dbReference>
<dbReference type="GO" id="GO:0006281">
    <property type="term" value="P:DNA repair"/>
    <property type="evidence" value="ECO:0007669"/>
    <property type="project" value="UniProtKB-KW"/>
</dbReference>
<evidence type="ECO:0000256" key="10">
    <source>
        <dbReference type="ARBA" id="ARBA00023125"/>
    </source>
</evidence>
<dbReference type="GO" id="GO:0003684">
    <property type="term" value="F:damaged DNA binding"/>
    <property type="evidence" value="ECO:0007669"/>
    <property type="project" value="InterPro"/>
</dbReference>
<dbReference type="InterPro" id="IPR012112">
    <property type="entry name" value="REV1"/>
</dbReference>
<evidence type="ECO:0000256" key="12">
    <source>
        <dbReference type="ARBA" id="ARBA00023242"/>
    </source>
</evidence>
<dbReference type="CDD" id="cd01701">
    <property type="entry name" value="PolY_Rev1"/>
    <property type="match status" value="1"/>
</dbReference>
<dbReference type="Gene3D" id="3.30.1490.100">
    <property type="entry name" value="DNA polymerase, Y-family, little finger domain"/>
    <property type="match status" value="1"/>
</dbReference>
<dbReference type="InterPro" id="IPR043502">
    <property type="entry name" value="DNA/RNA_pol_sf"/>
</dbReference>
<evidence type="ECO:0000313" key="19">
    <source>
        <dbReference type="RefSeq" id="XP_026689157.1"/>
    </source>
</evidence>
<dbReference type="GO" id="GO:0003887">
    <property type="term" value="F:DNA-directed DNA polymerase activity"/>
    <property type="evidence" value="ECO:0007669"/>
    <property type="project" value="InterPro"/>
</dbReference>
<evidence type="ECO:0000256" key="7">
    <source>
        <dbReference type="ARBA" id="ARBA00022723"/>
    </source>
</evidence>
<evidence type="ECO:0000256" key="11">
    <source>
        <dbReference type="ARBA" id="ARBA00023204"/>
    </source>
</evidence>
<feature type="binding site" evidence="13">
    <location>
        <position position="449"/>
    </location>
    <ligand>
        <name>Mg(2+)</name>
        <dbReference type="ChEBI" id="CHEBI:18420"/>
        <label>1</label>
    </ligand>
</feature>
<dbReference type="Gene3D" id="6.10.250.1490">
    <property type="match status" value="1"/>
</dbReference>
<evidence type="ECO:0000313" key="18">
    <source>
        <dbReference type="RefSeq" id="XP_026689156.1"/>
    </source>
</evidence>
<dbReference type="InterPro" id="IPR036420">
    <property type="entry name" value="BRCT_dom_sf"/>
</dbReference>
<dbReference type="Pfam" id="PF00817">
    <property type="entry name" value="IMS"/>
    <property type="match status" value="1"/>
</dbReference>
<evidence type="ECO:0000256" key="8">
    <source>
        <dbReference type="ARBA" id="ARBA00022763"/>
    </source>
</evidence>
<gene>
    <name evidence="18 19" type="primary">LOC103524255</name>
</gene>
<feature type="compositionally biased region" description="Polar residues" evidence="14">
    <location>
        <begin position="208"/>
        <end position="225"/>
    </location>
</feature>
<feature type="region of interest" description="Disordered" evidence="14">
    <location>
        <begin position="717"/>
        <end position="767"/>
    </location>
</feature>
<dbReference type="SMART" id="SM00292">
    <property type="entry name" value="BRCT"/>
    <property type="match status" value="1"/>
</dbReference>
<sequence length="807" mass="89622">MKKKPSNKKGNGFEEWGGYMEAKKRKLEEQFELEANSDSRGGIFQGVAIFVNGYTIPSAEELKALMMLHGGIYHHYESSRTTHIIASNLPHTKIKKLKPGDKIIKPEWIVDSISAGKLLDHKKYLLYTGTDAKPLTKLLQKSYFENTEAPCCSKSLVETSSHTSTVSDSVDNTEESKSEAVNSEESKSEAANPIESKQTVKTKESKLETVNISAPKPQASSTKNASNEDFLGEFYNKSRLHHLSTMGSMFKQYVNELREKHDGVFRGIEAIRKWKTSLGITEDEDLEETFSDNPSPSEPEPVIMHIDMDCFFVSVGIRHHPELQDEPVAVAHGKGNSSKVREGVDRQAEFDIYRQRTMNRMGLNSENHTRFNKVNSLGEFDSMSEIASCNYKAREYGLGNGMFVGHALKKCPNLKIVPYDFEGYKEVSYCLYNLIASLTLNIEAVSCDEMYVDCSQLLQELSLTPLQFASYLRETIAKETGCTCSTGFGSNKLQARLATKKAKPNGQFHLTPQIISDFMLNIPLSDLPGVGHSLLFKLNSLGAQTCGDLQNISLKRLQNEVGNKNGLTLYKHCRGEDDKELTFEHQRKSVSAEVNYGIRFQNNQEMETFLKQLAGEVEKRLEEVKMKGKCITLKLMVRSAEAPREASKFLGHGVCDYITKSSSLPMYISQASQILKEVLFIVNKLKVDPVELRGIGIQVSKLEHQSKTLATIDTFFTNKGKPPDQLNNPRPGPSNSTITPGPSNSTLPPGPSNSTLPPGPSNSTLLPGPSFGLSLPLGLSNLMVHKAVRFKFTSRIKQSNGTQSGSV</sequence>
<organism evidence="17 19">
    <name type="scientific">Diaphorina citri</name>
    <name type="common">Asian citrus psyllid</name>
    <dbReference type="NCBI Taxonomy" id="121845"/>
    <lineage>
        <taxon>Eukaryota</taxon>
        <taxon>Metazoa</taxon>
        <taxon>Ecdysozoa</taxon>
        <taxon>Arthropoda</taxon>
        <taxon>Hexapoda</taxon>
        <taxon>Insecta</taxon>
        <taxon>Pterygota</taxon>
        <taxon>Neoptera</taxon>
        <taxon>Paraneoptera</taxon>
        <taxon>Hemiptera</taxon>
        <taxon>Sternorrhyncha</taxon>
        <taxon>Psylloidea</taxon>
        <taxon>Psyllidae</taxon>
        <taxon>Diaphorininae</taxon>
        <taxon>Diaphorina</taxon>
    </lineage>
</organism>
<dbReference type="GO" id="GO:0070987">
    <property type="term" value="P:error-free translesion synthesis"/>
    <property type="evidence" value="ECO:0007669"/>
    <property type="project" value="TreeGrafter"/>
</dbReference>
<evidence type="ECO:0000256" key="9">
    <source>
        <dbReference type="ARBA" id="ARBA00022842"/>
    </source>
</evidence>
<evidence type="ECO:0000256" key="3">
    <source>
        <dbReference type="ARBA" id="ARBA00020399"/>
    </source>
</evidence>
<dbReference type="Proteomes" id="UP000079169">
    <property type="component" value="Unplaced"/>
</dbReference>
<dbReference type="InterPro" id="IPR053848">
    <property type="entry name" value="IMS_HHH_1"/>
</dbReference>
<dbReference type="InterPro" id="IPR017961">
    <property type="entry name" value="DNA_pol_Y-fam_little_finger"/>
</dbReference>
<dbReference type="RefSeq" id="XP_026689156.1">
    <property type="nucleotide sequence ID" value="XM_026833355.1"/>
</dbReference>
<dbReference type="CDD" id="cd17719">
    <property type="entry name" value="BRCT_Rev1"/>
    <property type="match status" value="1"/>
</dbReference>
<dbReference type="PIRSF" id="PIRSF036573">
    <property type="entry name" value="REV1"/>
    <property type="match status" value="1"/>
</dbReference>
<keyword evidence="12" id="KW-0539">Nucleus</keyword>
<dbReference type="SUPFAM" id="SSF52113">
    <property type="entry name" value="BRCT domain"/>
    <property type="match status" value="1"/>
</dbReference>
<dbReference type="GO" id="GO:0046872">
    <property type="term" value="F:metal ion binding"/>
    <property type="evidence" value="ECO:0007669"/>
    <property type="project" value="UniProtKB-KW"/>
</dbReference>
<reference evidence="18 19" key="1">
    <citation type="submission" date="2025-04" db="UniProtKB">
        <authorList>
            <consortium name="RefSeq"/>
        </authorList>
    </citation>
    <scope>IDENTIFICATION</scope>
</reference>
<feature type="binding site" evidence="13">
    <location>
        <position position="448"/>
    </location>
    <ligand>
        <name>Mg(2+)</name>
        <dbReference type="ChEBI" id="CHEBI:18420"/>
        <label>1</label>
    </ligand>
</feature>
<comment type="similarity">
    <text evidence="2">Belongs to the DNA polymerase type-Y family.</text>
</comment>
<evidence type="ECO:0000256" key="13">
    <source>
        <dbReference type="PIRSR" id="PIRSR036573-2"/>
    </source>
</evidence>
<dbReference type="GO" id="GO:0005634">
    <property type="term" value="C:nucleus"/>
    <property type="evidence" value="ECO:0007669"/>
    <property type="project" value="UniProtKB-SubCell"/>
</dbReference>
<dbReference type="Gene3D" id="3.40.50.10190">
    <property type="entry name" value="BRCT domain"/>
    <property type="match status" value="1"/>
</dbReference>
<keyword evidence="10" id="KW-0238">DNA-binding</keyword>
<feature type="binding site" evidence="13">
    <location>
        <position position="307"/>
    </location>
    <ligand>
        <name>Mg(2+)</name>
        <dbReference type="ChEBI" id="CHEBI:18420"/>
        <label>1</label>
    </ligand>
</feature>
<comment type="subcellular location">
    <subcellularLocation>
        <location evidence="1">Nucleus</location>
    </subcellularLocation>
</comment>
<proteinExistence type="inferred from homology"/>
<dbReference type="SUPFAM" id="SSF56672">
    <property type="entry name" value="DNA/RNA polymerases"/>
    <property type="match status" value="1"/>
</dbReference>
<dbReference type="KEGG" id="dci:103524255"/>
<dbReference type="STRING" id="121845.A0A3Q0JLE4"/>
<dbReference type="PaxDb" id="121845-A0A3Q0JLE4"/>
<dbReference type="PANTHER" id="PTHR45990:SF1">
    <property type="entry name" value="DNA REPAIR PROTEIN REV1"/>
    <property type="match status" value="1"/>
</dbReference>
<evidence type="ECO:0000259" key="16">
    <source>
        <dbReference type="PROSITE" id="PS50173"/>
    </source>
</evidence>
<evidence type="ECO:0000259" key="15">
    <source>
        <dbReference type="PROSITE" id="PS50172"/>
    </source>
</evidence>
<dbReference type="FunFam" id="3.30.1490.100:FF:000001">
    <property type="entry name" value="DNA repair protein REV1"/>
    <property type="match status" value="1"/>
</dbReference>
<feature type="region of interest" description="Disordered" evidence="14">
    <location>
        <begin position="156"/>
        <end position="225"/>
    </location>
</feature>
<dbReference type="PROSITE" id="PS50173">
    <property type="entry name" value="UMUC"/>
    <property type="match status" value="1"/>
</dbReference>
<name>A0A3Q0JLE4_DIACI</name>
<accession>A0A3Q0JLE4</accession>
<feature type="compositionally biased region" description="Basic and acidic residues" evidence="14">
    <location>
        <begin position="174"/>
        <end position="188"/>
    </location>
</feature>
<keyword evidence="4" id="KW-0237">DNA synthesis</keyword>
<dbReference type="GO" id="GO:0017125">
    <property type="term" value="F:deoxycytidyl transferase activity"/>
    <property type="evidence" value="ECO:0007669"/>
    <property type="project" value="TreeGrafter"/>
</dbReference>
<evidence type="ECO:0000256" key="6">
    <source>
        <dbReference type="ARBA" id="ARBA00022695"/>
    </source>
</evidence>
<evidence type="ECO:0000256" key="4">
    <source>
        <dbReference type="ARBA" id="ARBA00022634"/>
    </source>
</evidence>
<evidence type="ECO:0000256" key="2">
    <source>
        <dbReference type="ARBA" id="ARBA00010945"/>
    </source>
</evidence>
<dbReference type="AlphaFoldDB" id="A0A3Q0JLE4"/>
<keyword evidence="7 13" id="KW-0479">Metal-binding</keyword>
<keyword evidence="8" id="KW-0227">DNA damage</keyword>
<evidence type="ECO:0000256" key="1">
    <source>
        <dbReference type="ARBA" id="ARBA00004123"/>
    </source>
</evidence>
<protein>
    <recommendedName>
        <fullName evidence="3">DNA repair protein REV1</fullName>
    </recommendedName>
</protein>
<dbReference type="Pfam" id="PF11799">
    <property type="entry name" value="IMS_C"/>
    <property type="match status" value="1"/>
</dbReference>
<keyword evidence="11" id="KW-0234">DNA repair</keyword>
<feature type="compositionally biased region" description="Polar residues" evidence="14">
    <location>
        <begin position="725"/>
        <end position="764"/>
    </location>
</feature>
<dbReference type="PROSITE" id="PS50172">
    <property type="entry name" value="BRCT"/>
    <property type="match status" value="1"/>
</dbReference>
<dbReference type="Pfam" id="PF00533">
    <property type="entry name" value="BRCT"/>
    <property type="match status" value="1"/>
</dbReference>
<dbReference type="Gene3D" id="1.10.150.20">
    <property type="entry name" value="5' to 3' exonuclease, C-terminal subdomain"/>
    <property type="match status" value="1"/>
</dbReference>
<keyword evidence="6" id="KW-0548">Nucleotidyltransferase</keyword>
<evidence type="ECO:0000256" key="14">
    <source>
        <dbReference type="SAM" id="MobiDB-lite"/>
    </source>
</evidence>
<keyword evidence="17" id="KW-1185">Reference proteome</keyword>
<dbReference type="GeneID" id="103524255"/>
<dbReference type="GO" id="GO:0042276">
    <property type="term" value="P:error-prone translesion synthesis"/>
    <property type="evidence" value="ECO:0007669"/>
    <property type="project" value="InterPro"/>
</dbReference>
<dbReference type="CTD" id="51455"/>
<evidence type="ECO:0000256" key="5">
    <source>
        <dbReference type="ARBA" id="ARBA00022679"/>
    </source>
</evidence>
<dbReference type="InterPro" id="IPR043128">
    <property type="entry name" value="Rev_trsase/Diguanyl_cyclase"/>
</dbReference>
<evidence type="ECO:0000313" key="17">
    <source>
        <dbReference type="Proteomes" id="UP000079169"/>
    </source>
</evidence>
<dbReference type="InterPro" id="IPR001126">
    <property type="entry name" value="UmuC"/>
</dbReference>
<dbReference type="Pfam" id="PF21999">
    <property type="entry name" value="IMS_HHH_1"/>
    <property type="match status" value="1"/>
</dbReference>
<dbReference type="PANTHER" id="PTHR45990">
    <property type="entry name" value="DNA REPAIR PROTEIN REV1"/>
    <property type="match status" value="1"/>
</dbReference>
<feature type="compositionally biased region" description="Low complexity" evidence="14">
    <location>
        <begin position="156"/>
        <end position="170"/>
    </location>
</feature>
<dbReference type="Gene3D" id="3.40.1170.60">
    <property type="match status" value="1"/>
</dbReference>